<evidence type="ECO:0000313" key="3">
    <source>
        <dbReference type="EMBL" id="QED28343.1"/>
    </source>
</evidence>
<accession>A0A5B8XW63</accession>
<dbReference type="AlphaFoldDB" id="A0A5B8XW63"/>
<dbReference type="RefSeq" id="WP_146960684.1">
    <property type="nucleotide sequence ID" value="NZ_CP042467.1"/>
</dbReference>
<reference evidence="3 4" key="1">
    <citation type="submission" date="2019-08" db="EMBL/GenBank/DDBJ databases">
        <authorList>
            <person name="Liang Q."/>
        </authorList>
    </citation>
    <scope>NUCLEOTIDE SEQUENCE [LARGE SCALE GENOMIC DNA]</scope>
    <source>
        <strain evidence="3 4">V1718</strain>
    </source>
</reference>
<evidence type="ECO:0000313" key="4">
    <source>
        <dbReference type="Proteomes" id="UP000321595"/>
    </source>
</evidence>
<feature type="signal peptide" evidence="2">
    <location>
        <begin position="1"/>
        <end position="21"/>
    </location>
</feature>
<sequence length="162" mass="16714">MKKLFLIMAAAGLWACGDAQAPAQDEGEACEGPSDALICQARGANCGVVTLVDFCGVERTVDCGSDCSCTPESDEEFCASHNRSCGEYDARDNCGQTREVDCGSCTGSDSCLMLSGSSRCSGPNSSTGSTARTSSSGCPVGYGASGGGCQPVVKQRERYWNN</sequence>
<dbReference type="OrthoDB" id="5479728at2"/>
<dbReference type="KEGG" id="bbae:FRD01_14100"/>
<feature type="region of interest" description="Disordered" evidence="1">
    <location>
        <begin position="117"/>
        <end position="136"/>
    </location>
</feature>
<feature type="chain" id="PRO_5022854751" evidence="2">
    <location>
        <begin position="22"/>
        <end position="162"/>
    </location>
</feature>
<proteinExistence type="predicted"/>
<keyword evidence="4" id="KW-1185">Reference proteome</keyword>
<keyword evidence="2" id="KW-0732">Signal</keyword>
<name>A0A5B8XW63_9DELT</name>
<evidence type="ECO:0000256" key="1">
    <source>
        <dbReference type="SAM" id="MobiDB-lite"/>
    </source>
</evidence>
<dbReference type="Proteomes" id="UP000321595">
    <property type="component" value="Chromosome"/>
</dbReference>
<gene>
    <name evidence="3" type="ORF">FRD01_14100</name>
</gene>
<protein>
    <submittedName>
        <fullName evidence="3">Uncharacterized protein</fullName>
    </submittedName>
</protein>
<dbReference type="EMBL" id="CP042467">
    <property type="protein sequence ID" value="QED28343.1"/>
    <property type="molecule type" value="Genomic_DNA"/>
</dbReference>
<evidence type="ECO:0000256" key="2">
    <source>
        <dbReference type="SAM" id="SignalP"/>
    </source>
</evidence>
<organism evidence="3 4">
    <name type="scientific">Microvenator marinus</name>
    <dbReference type="NCBI Taxonomy" id="2600177"/>
    <lineage>
        <taxon>Bacteria</taxon>
        <taxon>Deltaproteobacteria</taxon>
        <taxon>Bradymonadales</taxon>
        <taxon>Microvenatoraceae</taxon>
        <taxon>Microvenator</taxon>
    </lineage>
</organism>